<dbReference type="Pfam" id="PF04063">
    <property type="entry name" value="DUF383"/>
    <property type="match status" value="1"/>
</dbReference>
<dbReference type="Pfam" id="PF04064">
    <property type="entry name" value="DUF384"/>
    <property type="match status" value="1"/>
</dbReference>
<dbReference type="InterPro" id="IPR007206">
    <property type="entry name" value="Protein_HGH1_C"/>
</dbReference>
<dbReference type="InterPro" id="IPR016024">
    <property type="entry name" value="ARM-type_fold"/>
</dbReference>
<comment type="similarity">
    <text evidence="1">Belongs to the HGH1 family.</text>
</comment>
<dbReference type="PANTHER" id="PTHR13387:SF9">
    <property type="entry name" value="PROTEIN HGH1 HOMOLOG"/>
    <property type="match status" value="1"/>
</dbReference>
<evidence type="ECO:0000313" key="6">
    <source>
        <dbReference type="Proteomes" id="UP000549394"/>
    </source>
</evidence>
<dbReference type="AlphaFoldDB" id="A0A7I8VZ62"/>
<dbReference type="InterPro" id="IPR039717">
    <property type="entry name" value="Hgh1"/>
</dbReference>
<dbReference type="PANTHER" id="PTHR13387">
    <property type="entry name" value="PROTEIN HGH1 HOMOLOG"/>
    <property type="match status" value="1"/>
</dbReference>
<proteinExistence type="inferred from homology"/>
<dbReference type="Gene3D" id="1.25.10.10">
    <property type="entry name" value="Leucine-rich Repeat Variant"/>
    <property type="match status" value="1"/>
</dbReference>
<gene>
    <name evidence="5" type="ORF">DGYR_LOCUS9556</name>
</gene>
<evidence type="ECO:0000256" key="2">
    <source>
        <dbReference type="ARBA" id="ARBA00014076"/>
    </source>
</evidence>
<dbReference type="SUPFAM" id="SSF48371">
    <property type="entry name" value="ARM repeat"/>
    <property type="match status" value="1"/>
</dbReference>
<sequence>MSNSEEIRKVISDFEAQTSRTSPLSVRLTAFDYICGIVSEEAGQNLILTNKKLLDNVIDAVQPSDVSLSTMAIKTLINLSASNDSLSQTIIAHDKAINTLTAEALNPKSDICNNSSMLLRNLTTNMIICHQYYEHLKSKTDVTIFSFIDAFFDGTYEKETTTHISNILRNLMQCPDVRRILSEKREVIKKFTSFLSPVARNDVRYEASLGLMHNLCWQKELHEWLLTDNSVGILTRLLEPLAGPEEFDDDEMEKLPIELQYLPGDKKREPVAEIRKLLIQTIHRLTVTKFGRDFIKDNGAYYILRELHKVEEHPGVMNVLESCIYCLIQDIEDKDDLDKVEIPSDIEEKLMKEHLEIEKEVTDKEKSLNVSPE</sequence>
<dbReference type="InterPro" id="IPR007205">
    <property type="entry name" value="Protein_HGH1_N"/>
</dbReference>
<evidence type="ECO:0000259" key="3">
    <source>
        <dbReference type="Pfam" id="PF04063"/>
    </source>
</evidence>
<evidence type="ECO:0000256" key="1">
    <source>
        <dbReference type="ARBA" id="ARBA00006712"/>
    </source>
</evidence>
<reference evidence="5 6" key="1">
    <citation type="submission" date="2020-08" db="EMBL/GenBank/DDBJ databases">
        <authorList>
            <person name="Hejnol A."/>
        </authorList>
    </citation>
    <scope>NUCLEOTIDE SEQUENCE [LARGE SCALE GENOMIC DNA]</scope>
</reference>
<feature type="domain" description="Protein HGH1 C-terminal" evidence="4">
    <location>
        <begin position="282"/>
        <end position="330"/>
    </location>
</feature>
<organism evidence="5 6">
    <name type="scientific">Dimorphilus gyrociliatus</name>
    <dbReference type="NCBI Taxonomy" id="2664684"/>
    <lineage>
        <taxon>Eukaryota</taxon>
        <taxon>Metazoa</taxon>
        <taxon>Spiralia</taxon>
        <taxon>Lophotrochozoa</taxon>
        <taxon>Annelida</taxon>
        <taxon>Polychaeta</taxon>
        <taxon>Polychaeta incertae sedis</taxon>
        <taxon>Dinophilidae</taxon>
        <taxon>Dimorphilus</taxon>
    </lineage>
</organism>
<dbReference type="Proteomes" id="UP000549394">
    <property type="component" value="Unassembled WGS sequence"/>
</dbReference>
<evidence type="ECO:0000313" key="5">
    <source>
        <dbReference type="EMBL" id="CAD5121627.1"/>
    </source>
</evidence>
<name>A0A7I8VZ62_9ANNE</name>
<keyword evidence="6" id="KW-1185">Reference proteome</keyword>
<comment type="caution">
    <text evidence="5">The sequence shown here is derived from an EMBL/GenBank/DDBJ whole genome shotgun (WGS) entry which is preliminary data.</text>
</comment>
<dbReference type="OrthoDB" id="338814at2759"/>
<accession>A0A7I8VZ62</accession>
<dbReference type="EMBL" id="CAJFCJ010000014">
    <property type="protein sequence ID" value="CAD5121627.1"/>
    <property type="molecule type" value="Genomic_DNA"/>
</dbReference>
<protein>
    <recommendedName>
        <fullName evidence="2">Protein HGH1 homolog</fullName>
    </recommendedName>
</protein>
<feature type="domain" description="Protein HGH1 N-terminal" evidence="3">
    <location>
        <begin position="104"/>
        <end position="276"/>
    </location>
</feature>
<evidence type="ECO:0000259" key="4">
    <source>
        <dbReference type="Pfam" id="PF04064"/>
    </source>
</evidence>
<dbReference type="InterPro" id="IPR011989">
    <property type="entry name" value="ARM-like"/>
</dbReference>